<evidence type="ECO:0000313" key="10">
    <source>
        <dbReference type="Proteomes" id="UP001056619"/>
    </source>
</evidence>
<dbReference type="InterPro" id="IPR003423">
    <property type="entry name" value="OMP_efflux"/>
</dbReference>
<gene>
    <name evidence="9" type="ORF">NCF85_11870</name>
</gene>
<dbReference type="SUPFAM" id="SSF56954">
    <property type="entry name" value="Outer membrane efflux proteins (OEP)"/>
    <property type="match status" value="1"/>
</dbReference>
<comment type="subcellular location">
    <subcellularLocation>
        <location evidence="1">Cell outer membrane</location>
    </subcellularLocation>
</comment>
<evidence type="ECO:0000256" key="5">
    <source>
        <dbReference type="ARBA" id="ARBA00022692"/>
    </source>
</evidence>
<keyword evidence="4" id="KW-1134">Transmembrane beta strand</keyword>
<reference evidence="9 10" key="1">
    <citation type="submission" date="2022-06" db="EMBL/GenBank/DDBJ databases">
        <authorList>
            <person name="Liu G."/>
        </authorList>
    </citation>
    <scope>NUCLEOTIDE SEQUENCE [LARGE SCALE GENOMIC DNA]</scope>
    <source>
        <strain evidence="9 10">E4</strain>
    </source>
</reference>
<comment type="similarity">
    <text evidence="2">Belongs to the outer membrane factor (OMF) (TC 1.B.17) family.</text>
</comment>
<keyword evidence="7" id="KW-0998">Cell outer membrane</keyword>
<sequence>MGSVGGIIGTFGGTAALALFACASPSRAQEAGEDIPAYSTATDLPSPVADPLDVDFSSDPILALGSSSADPGQFRRIVVAAVEQNASSREADANVAVASAQLDEAEAGRLPTGDVTVSSYRTIARNFSDDPFNIIERSRATRRTDVLGEVEYVLLDFGATYYGIAAAQARLTATGHEREAAVSGTITQFVSVWYAVFAYQSLVRLGESFVSSQADIQDAVERRIAQGASARSDLARVASLRAQGEIRLAQFRRQLASAEARFEELSGIAPPARLLRAPQLVDGAISRDYAINAAQAIPEVRSAEAQARAAQSEAKATEGANQPRVAARLDAGRYGVYENDGDYDVRGSINLRYRLFGGGGNARLSAARARADAADAAADRVRQEAERDAAVTWADVRALEDQLIALDAAYKSSRQTRDVVVTRFGALRGSLFDVTEAESAYLQAAVAYIEGLSQLDAARYLLLARTGRLLEAFDVDDLENGVMVDG</sequence>
<evidence type="ECO:0000256" key="1">
    <source>
        <dbReference type="ARBA" id="ARBA00004442"/>
    </source>
</evidence>
<accession>A0ABY4U4V3</accession>
<evidence type="ECO:0000256" key="3">
    <source>
        <dbReference type="ARBA" id="ARBA00022448"/>
    </source>
</evidence>
<dbReference type="EMBL" id="CP098494">
    <property type="protein sequence ID" value="USA60781.1"/>
    <property type="molecule type" value="Genomic_DNA"/>
</dbReference>
<evidence type="ECO:0000256" key="2">
    <source>
        <dbReference type="ARBA" id="ARBA00007613"/>
    </source>
</evidence>
<evidence type="ECO:0000256" key="4">
    <source>
        <dbReference type="ARBA" id="ARBA00022452"/>
    </source>
</evidence>
<dbReference type="Proteomes" id="UP001056619">
    <property type="component" value="Chromosome"/>
</dbReference>
<keyword evidence="10" id="KW-1185">Reference proteome</keyword>
<dbReference type="InterPro" id="IPR051906">
    <property type="entry name" value="TolC-like"/>
</dbReference>
<evidence type="ECO:0000256" key="7">
    <source>
        <dbReference type="ARBA" id="ARBA00023237"/>
    </source>
</evidence>
<feature type="coiled-coil region" evidence="8">
    <location>
        <begin position="241"/>
        <end position="268"/>
    </location>
</feature>
<proteinExistence type="inferred from homology"/>
<evidence type="ECO:0000256" key="8">
    <source>
        <dbReference type="SAM" id="Coils"/>
    </source>
</evidence>
<keyword evidence="6" id="KW-0472">Membrane</keyword>
<keyword evidence="5" id="KW-0812">Transmembrane</keyword>
<dbReference type="Gene3D" id="1.20.1600.10">
    <property type="entry name" value="Outer membrane efflux proteins (OEP)"/>
    <property type="match status" value="1"/>
</dbReference>
<protein>
    <submittedName>
        <fullName evidence="9">TolC family protein</fullName>
    </submittedName>
</protein>
<dbReference type="Pfam" id="PF02321">
    <property type="entry name" value="OEP"/>
    <property type="match status" value="2"/>
</dbReference>
<dbReference type="PANTHER" id="PTHR30026:SF20">
    <property type="entry name" value="OUTER MEMBRANE PROTEIN TOLC"/>
    <property type="match status" value="1"/>
</dbReference>
<evidence type="ECO:0000313" key="9">
    <source>
        <dbReference type="EMBL" id="USA60781.1"/>
    </source>
</evidence>
<keyword evidence="3" id="KW-0813">Transport</keyword>
<dbReference type="RefSeq" id="WP_301641747.1">
    <property type="nucleotide sequence ID" value="NZ_CP098494.1"/>
</dbReference>
<organism evidence="9 10">
    <name type="scientific">Qipengyuania citrea</name>
    <dbReference type="NCBI Taxonomy" id="225971"/>
    <lineage>
        <taxon>Bacteria</taxon>
        <taxon>Pseudomonadati</taxon>
        <taxon>Pseudomonadota</taxon>
        <taxon>Alphaproteobacteria</taxon>
        <taxon>Sphingomonadales</taxon>
        <taxon>Erythrobacteraceae</taxon>
        <taxon>Qipengyuania</taxon>
    </lineage>
</organism>
<keyword evidence="8" id="KW-0175">Coiled coil</keyword>
<evidence type="ECO:0000256" key="6">
    <source>
        <dbReference type="ARBA" id="ARBA00023136"/>
    </source>
</evidence>
<name>A0ABY4U4V3_9SPHN</name>
<dbReference type="PANTHER" id="PTHR30026">
    <property type="entry name" value="OUTER MEMBRANE PROTEIN TOLC"/>
    <property type="match status" value="1"/>
</dbReference>